<dbReference type="PANTHER" id="PTHR31123:SF4">
    <property type="entry name" value="PROTEIN ALCS"/>
    <property type="match status" value="1"/>
</dbReference>
<dbReference type="AlphaFoldDB" id="A0A5N5WTP5"/>
<dbReference type="OrthoDB" id="3648309at2759"/>
<dbReference type="Pfam" id="PF01184">
    <property type="entry name" value="Gpr1_Fun34_YaaH"/>
    <property type="match status" value="1"/>
</dbReference>
<dbReference type="GO" id="GO:0005886">
    <property type="term" value="C:plasma membrane"/>
    <property type="evidence" value="ECO:0007669"/>
    <property type="project" value="TreeGrafter"/>
</dbReference>
<evidence type="ECO:0000256" key="7">
    <source>
        <dbReference type="SAM" id="Phobius"/>
    </source>
</evidence>
<dbReference type="GO" id="GO:0015123">
    <property type="term" value="F:acetate transmembrane transporter activity"/>
    <property type="evidence" value="ECO:0007669"/>
    <property type="project" value="TreeGrafter"/>
</dbReference>
<dbReference type="PANTHER" id="PTHR31123">
    <property type="entry name" value="ACCUMULATION OF DYADS PROTEIN 2-RELATED"/>
    <property type="match status" value="1"/>
</dbReference>
<keyword evidence="3 7" id="KW-0812">Transmembrane</keyword>
<organism evidence="8 9">
    <name type="scientific">Aspergillus leporis</name>
    <dbReference type="NCBI Taxonomy" id="41062"/>
    <lineage>
        <taxon>Eukaryota</taxon>
        <taxon>Fungi</taxon>
        <taxon>Dikarya</taxon>
        <taxon>Ascomycota</taxon>
        <taxon>Pezizomycotina</taxon>
        <taxon>Eurotiomycetes</taxon>
        <taxon>Eurotiomycetidae</taxon>
        <taxon>Eurotiales</taxon>
        <taxon>Aspergillaceae</taxon>
        <taxon>Aspergillus</taxon>
        <taxon>Aspergillus subgen. Circumdati</taxon>
    </lineage>
</organism>
<evidence type="ECO:0000256" key="6">
    <source>
        <dbReference type="SAM" id="MobiDB-lite"/>
    </source>
</evidence>
<accession>A0A5N5WTP5</accession>
<evidence type="ECO:0000256" key="2">
    <source>
        <dbReference type="ARBA" id="ARBA00005587"/>
    </source>
</evidence>
<keyword evidence="4 7" id="KW-1133">Transmembrane helix</keyword>
<evidence type="ECO:0000313" key="9">
    <source>
        <dbReference type="Proteomes" id="UP000326565"/>
    </source>
</evidence>
<dbReference type="InterPro" id="IPR000791">
    <property type="entry name" value="Gpr1/Fun34/SatP-like"/>
</dbReference>
<evidence type="ECO:0000313" key="8">
    <source>
        <dbReference type="EMBL" id="KAB8071097.1"/>
    </source>
</evidence>
<evidence type="ECO:0000256" key="3">
    <source>
        <dbReference type="ARBA" id="ARBA00022692"/>
    </source>
</evidence>
<proteinExistence type="inferred from homology"/>
<reference evidence="8 9" key="1">
    <citation type="submission" date="2019-04" db="EMBL/GenBank/DDBJ databases">
        <title>Friends and foes A comparative genomics study of 23 Aspergillus species from section Flavi.</title>
        <authorList>
            <consortium name="DOE Joint Genome Institute"/>
            <person name="Kjaerbolling I."/>
            <person name="Vesth T."/>
            <person name="Frisvad J.C."/>
            <person name="Nybo J.L."/>
            <person name="Theobald S."/>
            <person name="Kildgaard S."/>
            <person name="Isbrandt T."/>
            <person name="Kuo A."/>
            <person name="Sato A."/>
            <person name="Lyhne E.K."/>
            <person name="Kogle M.E."/>
            <person name="Wiebenga A."/>
            <person name="Kun R.S."/>
            <person name="Lubbers R.J."/>
            <person name="Makela M.R."/>
            <person name="Barry K."/>
            <person name="Chovatia M."/>
            <person name="Clum A."/>
            <person name="Daum C."/>
            <person name="Haridas S."/>
            <person name="He G."/>
            <person name="LaButti K."/>
            <person name="Lipzen A."/>
            <person name="Mondo S."/>
            <person name="Riley R."/>
            <person name="Salamov A."/>
            <person name="Simmons B.A."/>
            <person name="Magnuson J.K."/>
            <person name="Henrissat B."/>
            <person name="Mortensen U.H."/>
            <person name="Larsen T.O."/>
            <person name="Devries R.P."/>
            <person name="Grigoriev I.V."/>
            <person name="Machida M."/>
            <person name="Baker S.E."/>
            <person name="Andersen M.R."/>
        </authorList>
    </citation>
    <scope>NUCLEOTIDE SEQUENCE [LARGE SCALE GENOMIC DNA]</scope>
    <source>
        <strain evidence="8 9">CBS 151.66</strain>
    </source>
</reference>
<evidence type="ECO:0000256" key="1">
    <source>
        <dbReference type="ARBA" id="ARBA00004141"/>
    </source>
</evidence>
<sequence>MDSDLDFNHAKTSTSPEGTAMPALTTVPTSITLSTEQFEKLYLTPLRHHQPALTKTFGNPTPLALGGFVVTTTPLSCCLMAWRGAGGSGIAFTGPIIFLGGTLLVITSILEFILGNTFPCVVFGTIGGFWFAFGATLTPAFNAAAPYSSSTTNTVEGLHSPEFLNTYAFLFIAMAVLVTIYMVCATRTNAVYVLIFAALIFVFVFLAAAYWRLADADTVVGNRLIVGAGAALFVASLLGFYLLIVQLFEALGFPLHLPVGDLSRFWVDGKGSVDKRDVELAAGVGDKS</sequence>
<gene>
    <name evidence="8" type="ORF">BDV29DRAFT_193526</name>
</gene>
<feature type="transmembrane region" description="Helical" evidence="7">
    <location>
        <begin position="121"/>
        <end position="144"/>
    </location>
</feature>
<dbReference type="Proteomes" id="UP000326565">
    <property type="component" value="Unassembled WGS sequence"/>
</dbReference>
<feature type="transmembrane region" description="Helical" evidence="7">
    <location>
        <begin position="224"/>
        <end position="244"/>
    </location>
</feature>
<feature type="transmembrane region" description="Helical" evidence="7">
    <location>
        <begin position="63"/>
        <end position="82"/>
    </location>
</feature>
<evidence type="ECO:0000256" key="5">
    <source>
        <dbReference type="ARBA" id="ARBA00023136"/>
    </source>
</evidence>
<comment type="subcellular location">
    <subcellularLocation>
        <location evidence="1">Membrane</location>
        <topology evidence="1">Multi-pass membrane protein</topology>
    </subcellularLocation>
</comment>
<feature type="transmembrane region" description="Helical" evidence="7">
    <location>
        <begin position="191"/>
        <end position="212"/>
    </location>
</feature>
<feature type="transmembrane region" description="Helical" evidence="7">
    <location>
        <begin position="88"/>
        <end position="114"/>
    </location>
</feature>
<feature type="transmembrane region" description="Helical" evidence="7">
    <location>
        <begin position="164"/>
        <end position="184"/>
    </location>
</feature>
<dbReference type="InterPro" id="IPR051633">
    <property type="entry name" value="AceTr"/>
</dbReference>
<keyword evidence="5 7" id="KW-0472">Membrane</keyword>
<dbReference type="EMBL" id="ML732282">
    <property type="protein sequence ID" value="KAB8071097.1"/>
    <property type="molecule type" value="Genomic_DNA"/>
</dbReference>
<name>A0A5N5WTP5_9EURO</name>
<feature type="region of interest" description="Disordered" evidence="6">
    <location>
        <begin position="1"/>
        <end position="21"/>
    </location>
</feature>
<comment type="similarity">
    <text evidence="2">Belongs to the acetate uptake transporter (AceTr) (TC 2.A.96) family.</text>
</comment>
<keyword evidence="9" id="KW-1185">Reference proteome</keyword>
<protein>
    <submittedName>
        <fullName evidence="8">GPR1/FUN34/YaaH-class plasma membrane protein</fullName>
    </submittedName>
</protein>
<evidence type="ECO:0000256" key="4">
    <source>
        <dbReference type="ARBA" id="ARBA00022989"/>
    </source>
</evidence>